<evidence type="ECO:0000313" key="7">
    <source>
        <dbReference type="Proteomes" id="UP001501671"/>
    </source>
</evidence>
<protein>
    <recommendedName>
        <fullName evidence="5">HTH lysR-type domain-containing protein</fullName>
    </recommendedName>
</protein>
<dbReference type="InterPro" id="IPR036390">
    <property type="entry name" value="WH_DNA-bd_sf"/>
</dbReference>
<dbReference type="Gene3D" id="1.10.10.10">
    <property type="entry name" value="Winged helix-like DNA-binding domain superfamily/Winged helix DNA-binding domain"/>
    <property type="match status" value="1"/>
</dbReference>
<dbReference type="PROSITE" id="PS50931">
    <property type="entry name" value="HTH_LYSR"/>
    <property type="match status" value="1"/>
</dbReference>
<organism evidence="6 7">
    <name type="scientific">Pigmentiphaga soli</name>
    <dbReference type="NCBI Taxonomy" id="1007095"/>
    <lineage>
        <taxon>Bacteria</taxon>
        <taxon>Pseudomonadati</taxon>
        <taxon>Pseudomonadota</taxon>
        <taxon>Betaproteobacteria</taxon>
        <taxon>Burkholderiales</taxon>
        <taxon>Alcaligenaceae</taxon>
        <taxon>Pigmentiphaga</taxon>
    </lineage>
</organism>
<feature type="domain" description="HTH lysR-type" evidence="5">
    <location>
        <begin position="25"/>
        <end position="79"/>
    </location>
</feature>
<evidence type="ECO:0000256" key="1">
    <source>
        <dbReference type="ARBA" id="ARBA00009437"/>
    </source>
</evidence>
<keyword evidence="4" id="KW-0804">Transcription</keyword>
<dbReference type="PANTHER" id="PTHR30419">
    <property type="entry name" value="HTH-TYPE TRANSCRIPTIONAL REGULATOR YBHD"/>
    <property type="match status" value="1"/>
</dbReference>
<accession>A0ABP8GKH3</accession>
<evidence type="ECO:0000259" key="5">
    <source>
        <dbReference type="PROSITE" id="PS50931"/>
    </source>
</evidence>
<dbReference type="Pfam" id="PF00126">
    <property type="entry name" value="HTH_1"/>
    <property type="match status" value="1"/>
</dbReference>
<dbReference type="InterPro" id="IPR050950">
    <property type="entry name" value="HTH-type_LysR_regulators"/>
</dbReference>
<comment type="caution">
    <text evidence="6">The sequence shown here is derived from an EMBL/GenBank/DDBJ whole genome shotgun (WGS) entry which is preliminary data.</text>
</comment>
<keyword evidence="3" id="KW-0238">DNA-binding</keyword>
<sequence length="360" mass="38345">MASSDAISISPPVMTSRRPAALQRRHLQILAAIADSRSVHRAAQSLGLPQPAVSRLLADAEALLGHRLFERSARGSELTPQGAAVLAQARFVLRGLERLDGLLGESGPVVRLGCIPRAMHSLMPLVLDRMFPAGGGAPRRSAAGFRLSMMEDGSTVLVDALARGELDFGILRHPSGTAGFSEDIAAERLYDERPLVICAAGNAELPRGPVSLARLMDHGWVLPSPGSTSRTVLERFLAQQGLPPIQPVIETRSFDSNLALVADTRFITIVPESAARRYAALGVVRVVNARPVLPGSPVMLVGHPAAAEDPVLASFRRMVRAAARTMGKPRVAAEPALPDAAAWPVTRPYKLPAARSLRSK</sequence>
<dbReference type="SUPFAM" id="SSF46785">
    <property type="entry name" value="Winged helix' DNA-binding domain"/>
    <property type="match status" value="1"/>
</dbReference>
<evidence type="ECO:0000256" key="3">
    <source>
        <dbReference type="ARBA" id="ARBA00023125"/>
    </source>
</evidence>
<dbReference type="InterPro" id="IPR000847">
    <property type="entry name" value="LysR_HTH_N"/>
</dbReference>
<gene>
    <name evidence="6" type="ORF">GCM10023144_08320</name>
</gene>
<dbReference type="Proteomes" id="UP001501671">
    <property type="component" value="Unassembled WGS sequence"/>
</dbReference>
<evidence type="ECO:0000256" key="4">
    <source>
        <dbReference type="ARBA" id="ARBA00023163"/>
    </source>
</evidence>
<dbReference type="Pfam" id="PF03466">
    <property type="entry name" value="LysR_substrate"/>
    <property type="match status" value="1"/>
</dbReference>
<proteinExistence type="inferred from homology"/>
<keyword evidence="2" id="KW-0805">Transcription regulation</keyword>
<evidence type="ECO:0000313" key="6">
    <source>
        <dbReference type="EMBL" id="GAA4325706.1"/>
    </source>
</evidence>
<keyword evidence="7" id="KW-1185">Reference proteome</keyword>
<evidence type="ECO:0000256" key="2">
    <source>
        <dbReference type="ARBA" id="ARBA00023015"/>
    </source>
</evidence>
<reference evidence="7" key="1">
    <citation type="journal article" date="2019" name="Int. J. Syst. Evol. Microbiol.">
        <title>The Global Catalogue of Microorganisms (GCM) 10K type strain sequencing project: providing services to taxonomists for standard genome sequencing and annotation.</title>
        <authorList>
            <consortium name="The Broad Institute Genomics Platform"/>
            <consortium name="The Broad Institute Genome Sequencing Center for Infectious Disease"/>
            <person name="Wu L."/>
            <person name="Ma J."/>
        </authorList>
    </citation>
    <scope>NUCLEOTIDE SEQUENCE [LARGE SCALE GENOMIC DNA]</scope>
    <source>
        <strain evidence="7">JCM 17666</strain>
    </source>
</reference>
<dbReference type="CDD" id="cd05466">
    <property type="entry name" value="PBP2_LTTR_substrate"/>
    <property type="match status" value="1"/>
</dbReference>
<dbReference type="EMBL" id="BAABFO010000003">
    <property type="protein sequence ID" value="GAA4325706.1"/>
    <property type="molecule type" value="Genomic_DNA"/>
</dbReference>
<dbReference type="Gene3D" id="3.40.190.290">
    <property type="match status" value="1"/>
</dbReference>
<dbReference type="SUPFAM" id="SSF53850">
    <property type="entry name" value="Periplasmic binding protein-like II"/>
    <property type="match status" value="1"/>
</dbReference>
<name>A0ABP8GKH3_9BURK</name>
<dbReference type="PANTHER" id="PTHR30419:SF8">
    <property type="entry name" value="NITROGEN ASSIMILATION TRANSCRIPTIONAL ACTIVATOR-RELATED"/>
    <property type="match status" value="1"/>
</dbReference>
<comment type="similarity">
    <text evidence="1">Belongs to the LysR transcriptional regulatory family.</text>
</comment>
<dbReference type="InterPro" id="IPR036388">
    <property type="entry name" value="WH-like_DNA-bd_sf"/>
</dbReference>
<dbReference type="InterPro" id="IPR005119">
    <property type="entry name" value="LysR_subst-bd"/>
</dbReference>